<dbReference type="RefSeq" id="WP_133540311.1">
    <property type="nucleotide sequence ID" value="NZ_SNXI01000015.1"/>
</dbReference>
<gene>
    <name evidence="1" type="ORF">DEU29_11544</name>
</gene>
<comment type="caution">
    <text evidence="1">The sequence shown here is derived from an EMBL/GenBank/DDBJ whole genome shotgun (WGS) entry which is preliminary data.</text>
</comment>
<keyword evidence="2" id="KW-1185">Reference proteome</keyword>
<dbReference type="OrthoDB" id="9830571at2"/>
<name>A0A4R6P059_9GAMM</name>
<dbReference type="EMBL" id="SNXI01000015">
    <property type="protein sequence ID" value="TDP30761.1"/>
    <property type="molecule type" value="Genomic_DNA"/>
</dbReference>
<dbReference type="AlphaFoldDB" id="A0A4R6P059"/>
<organism evidence="1 2">
    <name type="scientific">Idiomarina aquatica</name>
    <dbReference type="NCBI Taxonomy" id="1327752"/>
    <lineage>
        <taxon>Bacteria</taxon>
        <taxon>Pseudomonadati</taxon>
        <taxon>Pseudomonadota</taxon>
        <taxon>Gammaproteobacteria</taxon>
        <taxon>Alteromonadales</taxon>
        <taxon>Idiomarinaceae</taxon>
        <taxon>Idiomarina</taxon>
    </lineage>
</organism>
<reference evidence="1 2" key="1">
    <citation type="submission" date="2019-03" db="EMBL/GenBank/DDBJ databases">
        <title>Freshwater and sediment microbial communities from various areas in North America, analyzing microbe dynamics in response to fracking.</title>
        <authorList>
            <person name="Lamendella R."/>
        </authorList>
    </citation>
    <scope>NUCLEOTIDE SEQUENCE [LARGE SCALE GENOMIC DNA]</scope>
    <source>
        <strain evidence="1 2">18_TX</strain>
    </source>
</reference>
<accession>A0A4R6P059</accession>
<evidence type="ECO:0000313" key="2">
    <source>
        <dbReference type="Proteomes" id="UP000295531"/>
    </source>
</evidence>
<proteinExistence type="predicted"/>
<dbReference type="Proteomes" id="UP000295531">
    <property type="component" value="Unassembled WGS sequence"/>
</dbReference>
<protein>
    <submittedName>
        <fullName evidence="1">Uncharacterized protein</fullName>
    </submittedName>
</protein>
<evidence type="ECO:0000313" key="1">
    <source>
        <dbReference type="EMBL" id="TDP30761.1"/>
    </source>
</evidence>
<sequence>MLKDLSDEVYAETLSIDEITSKIHALDDAERVEVEQAIEFAKSVFQKQQTSLEQFNRLPHSEKVDYLSAVSCMREHYQKNEQFALVIGFHFLFHKLLSTLSMTHGIIHSERGMMLHS</sequence>